<sequence length="349" mass="37795">MYLTFKQRKRFPRFVALSSAIILCAFILSACGGHESTSTEAAPPSSETSQTGQSDSNLTPIEEDYITFQDSTGRTITLKEQPKRVVVLSPEFLDLLYAVGGKAAGRMEASGVSIPEEAESVSSVGTVSQINLEQVVALSPDLVIGQPRFHKELVQSLESSEIPVALMSLSDYEDMKSKAEWMSRIAGTEEQLPAKLQALDDRVNDILAKLPGESPTFINLNVTPGGISIQKDGTSGLEIAKMLGLTNAAGELEASPNSPTTSPYSMETLVKQNPDYVFMIIHGQKAVGDKKIQEELESNPAWSSLGAVKNQKVIVVPSNLFLTNPGLHYDEALVYLAKLIYPEIFGDVQ</sequence>
<dbReference type="InterPro" id="IPR002491">
    <property type="entry name" value="ABC_transptr_periplasmic_BD"/>
</dbReference>
<dbReference type="AlphaFoldDB" id="A0A163MAX4"/>
<dbReference type="InterPro" id="IPR050902">
    <property type="entry name" value="ABC_Transporter_SBP"/>
</dbReference>
<proteinExistence type="inferred from homology"/>
<gene>
    <name evidence="5" type="ORF">AWU65_24665</name>
</gene>
<evidence type="ECO:0000313" key="6">
    <source>
        <dbReference type="Proteomes" id="UP000076796"/>
    </source>
</evidence>
<dbReference type="PROSITE" id="PS50983">
    <property type="entry name" value="FE_B12_PBP"/>
    <property type="match status" value="1"/>
</dbReference>
<evidence type="ECO:0000256" key="3">
    <source>
        <dbReference type="SAM" id="SignalP"/>
    </source>
</evidence>
<evidence type="ECO:0000256" key="2">
    <source>
        <dbReference type="SAM" id="MobiDB-lite"/>
    </source>
</evidence>
<name>A0A163MAX4_9BACL</name>
<comment type="caution">
    <text evidence="5">The sequence shown here is derived from an EMBL/GenBank/DDBJ whole genome shotgun (WGS) entry which is preliminary data.</text>
</comment>
<feature type="domain" description="Fe/B12 periplasmic-binding" evidence="4">
    <location>
        <begin position="84"/>
        <end position="344"/>
    </location>
</feature>
<dbReference type="GO" id="GO:0071281">
    <property type="term" value="P:cellular response to iron ion"/>
    <property type="evidence" value="ECO:0007669"/>
    <property type="project" value="TreeGrafter"/>
</dbReference>
<dbReference type="PANTHER" id="PTHR30535:SF34">
    <property type="entry name" value="MOLYBDATE-BINDING PROTEIN MOLA"/>
    <property type="match status" value="1"/>
</dbReference>
<keyword evidence="3" id="KW-0732">Signal</keyword>
<dbReference type="SUPFAM" id="SSF53807">
    <property type="entry name" value="Helical backbone' metal receptor"/>
    <property type="match status" value="1"/>
</dbReference>
<dbReference type="Proteomes" id="UP000076796">
    <property type="component" value="Unassembled WGS sequence"/>
</dbReference>
<dbReference type="RefSeq" id="WP_006210212.1">
    <property type="nucleotide sequence ID" value="NZ_CP147845.1"/>
</dbReference>
<dbReference type="Gene3D" id="3.40.50.1980">
    <property type="entry name" value="Nitrogenase molybdenum iron protein domain"/>
    <property type="match status" value="2"/>
</dbReference>
<dbReference type="EMBL" id="LWMH01000001">
    <property type="protein sequence ID" value="KZS48895.1"/>
    <property type="molecule type" value="Genomic_DNA"/>
</dbReference>
<feature type="chain" id="PRO_5007844208" evidence="3">
    <location>
        <begin position="31"/>
        <end position="349"/>
    </location>
</feature>
<dbReference type="PANTHER" id="PTHR30535">
    <property type="entry name" value="VITAMIN B12-BINDING PROTEIN"/>
    <property type="match status" value="1"/>
</dbReference>
<dbReference type="Pfam" id="PF01497">
    <property type="entry name" value="Peripla_BP_2"/>
    <property type="match status" value="1"/>
</dbReference>
<feature type="signal peptide" evidence="3">
    <location>
        <begin position="1"/>
        <end position="30"/>
    </location>
</feature>
<dbReference type="GeneID" id="97555508"/>
<dbReference type="PROSITE" id="PS51257">
    <property type="entry name" value="PROKAR_LIPOPROTEIN"/>
    <property type="match status" value="1"/>
</dbReference>
<dbReference type="OrthoDB" id="9816357at2"/>
<evidence type="ECO:0000313" key="5">
    <source>
        <dbReference type="EMBL" id="KZS48895.1"/>
    </source>
</evidence>
<organism evidence="5 6">
    <name type="scientific">Paenibacillus glucanolyticus</name>
    <dbReference type="NCBI Taxonomy" id="59843"/>
    <lineage>
        <taxon>Bacteria</taxon>
        <taxon>Bacillati</taxon>
        <taxon>Bacillota</taxon>
        <taxon>Bacilli</taxon>
        <taxon>Bacillales</taxon>
        <taxon>Paenibacillaceae</taxon>
        <taxon>Paenibacillus</taxon>
    </lineage>
</organism>
<evidence type="ECO:0000256" key="1">
    <source>
        <dbReference type="ARBA" id="ARBA00008814"/>
    </source>
</evidence>
<protein>
    <submittedName>
        <fullName evidence="5">ABC transporter substrate-binding protein</fullName>
    </submittedName>
</protein>
<reference evidence="5" key="1">
    <citation type="journal article" date="2016" name="Genome Announc.">
        <title>Draft genomes of two strains of Paenibacillus glucanolyticus with capability to degrade lignocellulose.</title>
        <authorList>
            <person name="Mathews S.L."/>
            <person name="Pawlak J."/>
            <person name="Grunden A.M."/>
        </authorList>
    </citation>
    <scope>NUCLEOTIDE SEQUENCE [LARGE SCALE GENOMIC DNA]</scope>
    <source>
        <strain evidence="5">SLM1</strain>
    </source>
</reference>
<accession>A0A163MAX4</accession>
<keyword evidence="6" id="KW-1185">Reference proteome</keyword>
<comment type="similarity">
    <text evidence="1">Belongs to the bacterial solute-binding protein 8 family.</text>
</comment>
<evidence type="ECO:0000259" key="4">
    <source>
        <dbReference type="PROSITE" id="PS50983"/>
    </source>
</evidence>
<feature type="region of interest" description="Disordered" evidence="2">
    <location>
        <begin position="36"/>
        <end position="59"/>
    </location>
</feature>